<evidence type="ECO:0000313" key="2">
    <source>
        <dbReference type="Proteomes" id="UP000036403"/>
    </source>
</evidence>
<keyword evidence="2" id="KW-1185">Reference proteome</keyword>
<proteinExistence type="predicted"/>
<organism evidence="1 2">
    <name type="scientific">Lasius niger</name>
    <name type="common">Black garden ant</name>
    <dbReference type="NCBI Taxonomy" id="67767"/>
    <lineage>
        <taxon>Eukaryota</taxon>
        <taxon>Metazoa</taxon>
        <taxon>Ecdysozoa</taxon>
        <taxon>Arthropoda</taxon>
        <taxon>Hexapoda</taxon>
        <taxon>Insecta</taxon>
        <taxon>Pterygota</taxon>
        <taxon>Neoptera</taxon>
        <taxon>Endopterygota</taxon>
        <taxon>Hymenoptera</taxon>
        <taxon>Apocrita</taxon>
        <taxon>Aculeata</taxon>
        <taxon>Formicoidea</taxon>
        <taxon>Formicidae</taxon>
        <taxon>Formicinae</taxon>
        <taxon>Lasius</taxon>
        <taxon>Lasius</taxon>
    </lineage>
</organism>
<evidence type="ECO:0000313" key="1">
    <source>
        <dbReference type="EMBL" id="KMQ89818.1"/>
    </source>
</evidence>
<comment type="caution">
    <text evidence="1">The sequence shown here is derived from an EMBL/GenBank/DDBJ whole genome shotgun (WGS) entry which is preliminary data.</text>
</comment>
<keyword evidence="1" id="KW-0436">Ligase</keyword>
<keyword evidence="1" id="KW-0030">Aminoacyl-tRNA synthetase</keyword>
<sequence length="120" mass="13347">MVVPRVDVDPKTDCYRLHGMKMVTWGNLLQSQKETKDEVKRFQLKKAQKKALVYSNIAPGWGENNEPVPDLTLAVQNILSIPITAMISATEMPSLKKATTNCQKPPAAAVEKILSEDEKP</sequence>
<dbReference type="AlphaFoldDB" id="A0A0J7KH93"/>
<accession>A0A0J7KH93</accession>
<name>A0A0J7KH93_LASNI</name>
<gene>
    <name evidence="1" type="ORF">RF55_10503</name>
</gene>
<reference evidence="1 2" key="1">
    <citation type="submission" date="2015-04" db="EMBL/GenBank/DDBJ databases">
        <title>Lasius niger genome sequencing.</title>
        <authorList>
            <person name="Konorov E.A."/>
            <person name="Nikitin M.A."/>
            <person name="Kirill M.V."/>
            <person name="Chang P."/>
        </authorList>
    </citation>
    <scope>NUCLEOTIDE SEQUENCE [LARGE SCALE GENOMIC DNA]</scope>
    <source>
        <tissue evidence="1">Whole</tissue>
    </source>
</reference>
<protein>
    <submittedName>
        <fullName evidence="1">Phenylalanyl-trna synthetase</fullName>
    </submittedName>
</protein>
<dbReference type="PaxDb" id="67767-A0A0J7KH93"/>
<dbReference type="GO" id="GO:0004812">
    <property type="term" value="F:aminoacyl-tRNA ligase activity"/>
    <property type="evidence" value="ECO:0007669"/>
    <property type="project" value="UniProtKB-KW"/>
</dbReference>
<dbReference type="Proteomes" id="UP000036403">
    <property type="component" value="Unassembled WGS sequence"/>
</dbReference>
<dbReference type="EMBL" id="LBMM01007346">
    <property type="protein sequence ID" value="KMQ89818.1"/>
    <property type="molecule type" value="Genomic_DNA"/>
</dbReference>